<dbReference type="Proteomes" id="UP000633731">
    <property type="component" value="Unassembled WGS sequence"/>
</dbReference>
<dbReference type="EMBL" id="JAEOXF010000005">
    <property type="protein sequence ID" value="MBK4725551.1"/>
    <property type="molecule type" value="Genomic_DNA"/>
</dbReference>
<proteinExistence type="predicted"/>
<evidence type="ECO:0000313" key="1">
    <source>
        <dbReference type="EMBL" id="MBK4725551.1"/>
    </source>
</evidence>
<protein>
    <submittedName>
        <fullName evidence="1">Uncharacterized protein</fullName>
    </submittedName>
</protein>
<sequence length="83" mass="9398">MFSQIPSSSCTVDGAVSFDPASAQHPQRTEVREEREHCPDWNWQTSQVPGSNTLNYPQVDPMVITEYNARHYHSGIPSWPTLP</sequence>
<accession>A0ACC5RLH2</accession>
<comment type="caution">
    <text evidence="1">The sequence shown here is derived from an EMBL/GenBank/DDBJ whole genome shotgun (WGS) entry which is preliminary data.</text>
</comment>
<gene>
    <name evidence="1" type="ORF">JJL49_09965</name>
</gene>
<reference evidence="1" key="1">
    <citation type="submission" date="2021-01" db="EMBL/GenBank/DDBJ databases">
        <title>Draft genome of Pantoea agglomerans Eh 335.</title>
        <authorList>
            <person name="Emsley S.A."/>
            <person name="Oline D.K."/>
            <person name="Saw J.H."/>
            <person name="Ushijima B."/>
            <person name="Videau P."/>
            <person name="Koyack M.J."/>
        </authorList>
    </citation>
    <scope>NUCLEOTIDE SEQUENCE</scope>
    <source>
        <strain evidence="1">Eh 335</strain>
    </source>
</reference>
<evidence type="ECO:0000313" key="2">
    <source>
        <dbReference type="Proteomes" id="UP000633731"/>
    </source>
</evidence>
<organism evidence="1 2">
    <name type="scientific">Enterobacter agglomerans</name>
    <name type="common">Erwinia herbicola</name>
    <name type="synonym">Pantoea agglomerans</name>
    <dbReference type="NCBI Taxonomy" id="549"/>
    <lineage>
        <taxon>Bacteria</taxon>
        <taxon>Pseudomonadati</taxon>
        <taxon>Pseudomonadota</taxon>
        <taxon>Gammaproteobacteria</taxon>
        <taxon>Enterobacterales</taxon>
        <taxon>Erwiniaceae</taxon>
        <taxon>Pantoea</taxon>
        <taxon>Pantoea agglomerans group</taxon>
    </lineage>
</organism>
<keyword evidence="2" id="KW-1185">Reference proteome</keyword>
<name>A0ACC5RLH2_ENTAG</name>